<dbReference type="PIRSF" id="PIRSF006250">
    <property type="entry name" value="NadC_ModD"/>
    <property type="match status" value="1"/>
</dbReference>
<evidence type="ECO:0000313" key="17">
    <source>
        <dbReference type="Proteomes" id="UP001144297"/>
    </source>
</evidence>
<feature type="binding site" evidence="13">
    <location>
        <begin position="265"/>
        <end position="267"/>
    </location>
    <ligand>
        <name>substrate</name>
    </ligand>
</feature>
<feature type="binding site" evidence="13">
    <location>
        <begin position="137"/>
        <end position="139"/>
    </location>
    <ligand>
        <name>substrate</name>
    </ligand>
</feature>
<dbReference type="GO" id="GO:0004514">
    <property type="term" value="F:nicotinate-nucleotide diphosphorylase (carboxylating) activity"/>
    <property type="evidence" value="ECO:0007669"/>
    <property type="project" value="UniProtKB-EC"/>
</dbReference>
<dbReference type="InterPro" id="IPR036068">
    <property type="entry name" value="Nicotinate_pribotase-like_C"/>
</dbReference>
<feature type="binding site" evidence="13">
    <location>
        <begin position="244"/>
        <end position="246"/>
    </location>
    <ligand>
        <name>substrate</name>
    </ligand>
</feature>
<comment type="pathway">
    <text evidence="2">Cofactor biosynthesis; NAD(+) biosynthesis; nicotinate D-ribonucleotide from quinolinate: step 1/1.</text>
</comment>
<keyword evidence="8 12" id="KW-0808">Transferase</keyword>
<dbReference type="Gene3D" id="3.90.1170.20">
    <property type="entry name" value="Quinolinate phosphoribosyl transferase, N-terminal domain"/>
    <property type="match status" value="1"/>
</dbReference>
<keyword evidence="7 12" id="KW-0328">Glycosyltransferase</keyword>
<protein>
    <recommendedName>
        <fullName evidence="11">Probable nicotinate-nucleotide pyrophosphorylase [carboxylating]</fullName>
        <ecNumber evidence="5">2.4.2.19</ecNumber>
    </recommendedName>
    <alternativeName>
        <fullName evidence="9">Quinolinate phosphoribosyltransferase [decarboxylating]</fullName>
    </alternativeName>
</protein>
<evidence type="ECO:0000256" key="5">
    <source>
        <dbReference type="ARBA" id="ARBA00011944"/>
    </source>
</evidence>
<accession>A0A9W6GGA3</accession>
<evidence type="ECO:0000313" key="16">
    <source>
        <dbReference type="EMBL" id="GLI53430.1"/>
    </source>
</evidence>
<dbReference type="GO" id="GO:0009435">
    <property type="term" value="P:NAD+ biosynthetic process"/>
    <property type="evidence" value="ECO:0007669"/>
    <property type="project" value="InterPro"/>
</dbReference>
<comment type="similarity">
    <text evidence="3 12">Belongs to the NadC/ModD family.</text>
</comment>
<feature type="domain" description="Quinolinate phosphoribosyl transferase C-terminal" evidence="14">
    <location>
        <begin position="116"/>
        <end position="280"/>
    </location>
</feature>
<evidence type="ECO:0000256" key="1">
    <source>
        <dbReference type="ARBA" id="ARBA00003237"/>
    </source>
</evidence>
<comment type="function">
    <text evidence="1">Involved in the catabolism of quinolinic acid (QA).</text>
</comment>
<keyword evidence="6" id="KW-0662">Pyridine nucleotide biosynthesis</keyword>
<dbReference type="CDD" id="cd01572">
    <property type="entry name" value="QPRTase"/>
    <property type="match status" value="1"/>
</dbReference>
<dbReference type="EMBL" id="BSDX01000001">
    <property type="protein sequence ID" value="GLI53430.1"/>
    <property type="molecule type" value="Genomic_DNA"/>
</dbReference>
<dbReference type="PANTHER" id="PTHR32179:SF3">
    <property type="entry name" value="NICOTINATE-NUCLEOTIDE PYROPHOSPHORYLASE [CARBOXYLATING]"/>
    <property type="match status" value="1"/>
</dbReference>
<dbReference type="GO" id="GO:0034213">
    <property type="term" value="P:quinolinate catabolic process"/>
    <property type="evidence" value="ECO:0007669"/>
    <property type="project" value="TreeGrafter"/>
</dbReference>
<dbReference type="InterPro" id="IPR037128">
    <property type="entry name" value="Quinolinate_PRibosylTase_N_sf"/>
</dbReference>
<dbReference type="GO" id="GO:0005737">
    <property type="term" value="C:cytoplasm"/>
    <property type="evidence" value="ECO:0007669"/>
    <property type="project" value="TreeGrafter"/>
</dbReference>
<evidence type="ECO:0000256" key="3">
    <source>
        <dbReference type="ARBA" id="ARBA00009400"/>
    </source>
</evidence>
<dbReference type="InterPro" id="IPR013785">
    <property type="entry name" value="Aldolase_TIM"/>
</dbReference>
<feature type="binding site" evidence="13">
    <location>
        <position position="161"/>
    </location>
    <ligand>
        <name>substrate</name>
    </ligand>
</feature>
<evidence type="ECO:0000259" key="15">
    <source>
        <dbReference type="Pfam" id="PF02749"/>
    </source>
</evidence>
<proteinExistence type="inferred from homology"/>
<feature type="domain" description="Quinolinate phosphoribosyl transferase N-terminal" evidence="15">
    <location>
        <begin position="22"/>
        <end position="114"/>
    </location>
</feature>
<dbReference type="SUPFAM" id="SSF51690">
    <property type="entry name" value="Nicotinate/Quinolinate PRTase C-terminal domain-like"/>
    <property type="match status" value="1"/>
</dbReference>
<comment type="subunit">
    <text evidence="4">Hexamer formed by 3 homodimers.</text>
</comment>
<evidence type="ECO:0000256" key="6">
    <source>
        <dbReference type="ARBA" id="ARBA00022642"/>
    </source>
</evidence>
<comment type="catalytic activity">
    <reaction evidence="10">
        <text>nicotinate beta-D-ribonucleotide + CO2 + diphosphate = quinolinate + 5-phospho-alpha-D-ribose 1-diphosphate + 2 H(+)</text>
        <dbReference type="Rhea" id="RHEA:12733"/>
        <dbReference type="ChEBI" id="CHEBI:15378"/>
        <dbReference type="ChEBI" id="CHEBI:16526"/>
        <dbReference type="ChEBI" id="CHEBI:29959"/>
        <dbReference type="ChEBI" id="CHEBI:33019"/>
        <dbReference type="ChEBI" id="CHEBI:57502"/>
        <dbReference type="ChEBI" id="CHEBI:58017"/>
        <dbReference type="EC" id="2.4.2.19"/>
    </reaction>
</comment>
<evidence type="ECO:0000256" key="2">
    <source>
        <dbReference type="ARBA" id="ARBA00004893"/>
    </source>
</evidence>
<organism evidence="16 17">
    <name type="scientific">Thermodesulfovibrio yellowstonii</name>
    <dbReference type="NCBI Taxonomy" id="28262"/>
    <lineage>
        <taxon>Bacteria</taxon>
        <taxon>Pseudomonadati</taxon>
        <taxon>Nitrospirota</taxon>
        <taxon>Thermodesulfovibrionia</taxon>
        <taxon>Thermodesulfovibrionales</taxon>
        <taxon>Thermodesulfovibrionaceae</taxon>
        <taxon>Thermodesulfovibrio</taxon>
    </lineage>
</organism>
<evidence type="ECO:0000256" key="8">
    <source>
        <dbReference type="ARBA" id="ARBA00022679"/>
    </source>
</evidence>
<evidence type="ECO:0000256" key="7">
    <source>
        <dbReference type="ARBA" id="ARBA00022676"/>
    </source>
</evidence>
<evidence type="ECO:0000256" key="12">
    <source>
        <dbReference type="PIRNR" id="PIRNR006250"/>
    </source>
</evidence>
<dbReference type="NCBIfam" id="TIGR00078">
    <property type="entry name" value="nadC"/>
    <property type="match status" value="1"/>
</dbReference>
<gene>
    <name evidence="16" type="primary">nadC</name>
    <name evidence="16" type="ORF">TISLANDTSLP1_11230</name>
</gene>
<dbReference type="FunFam" id="3.20.20.70:FF:000030">
    <property type="entry name" value="Nicotinate-nucleotide pyrophosphorylase, carboxylating"/>
    <property type="match status" value="1"/>
</dbReference>
<name>A0A9W6GGA3_9BACT</name>
<dbReference type="InterPro" id="IPR022412">
    <property type="entry name" value="Quinolinate_PRibosylTrfase_N"/>
</dbReference>
<reference evidence="16" key="1">
    <citation type="submission" date="2022-12" db="EMBL/GenBank/DDBJ databases">
        <title>Reference genome sequencing for broad-spectrum identification of bacterial and archaeal isolates by mass spectrometry.</title>
        <authorList>
            <person name="Sekiguchi Y."/>
            <person name="Tourlousse D.M."/>
        </authorList>
    </citation>
    <scope>NUCLEOTIDE SEQUENCE</scope>
    <source>
        <strain evidence="16">TSL-P1</strain>
    </source>
</reference>
<evidence type="ECO:0000256" key="9">
    <source>
        <dbReference type="ARBA" id="ARBA00033102"/>
    </source>
</evidence>
<dbReference type="Gene3D" id="3.20.20.70">
    <property type="entry name" value="Aldolase class I"/>
    <property type="match status" value="1"/>
</dbReference>
<dbReference type="Pfam" id="PF02749">
    <property type="entry name" value="QRPTase_N"/>
    <property type="match status" value="1"/>
</dbReference>
<feature type="binding site" evidence="13">
    <location>
        <position position="171"/>
    </location>
    <ligand>
        <name>substrate</name>
    </ligand>
</feature>
<evidence type="ECO:0000256" key="11">
    <source>
        <dbReference type="ARBA" id="ARBA00069173"/>
    </source>
</evidence>
<sequence>MFNPLIDELFKLSIIEDIGNGDITSQLIIPEDCKALAQIICKEDIILAGMPFVKRFFTILSSYFGFQPEQIYFEEYYKDGDFIKKSNVIASVKGNTRLLLAGERIALNLLQRLSGIATFTREFVKKVEDLPVKILDTRKTTPGLRFMEKYAVKIGGGINHRFALYDAVLIKDNHIKVVGSVREAVIKAKNQCIHQKVEVEVKNLKELEEAISAEADIIMLDNMNIEEMKKAVEIANGRVLLEASGGVNLENIRNIALTGVDFISIGALTHSATAVDISMKIREVL</sequence>
<dbReference type="Proteomes" id="UP001144297">
    <property type="component" value="Unassembled WGS sequence"/>
</dbReference>
<dbReference type="InterPro" id="IPR004393">
    <property type="entry name" value="NadC"/>
</dbReference>
<feature type="binding site" evidence="13">
    <location>
        <position position="104"/>
    </location>
    <ligand>
        <name>substrate</name>
    </ligand>
</feature>
<dbReference type="InterPro" id="IPR027277">
    <property type="entry name" value="NadC/ModD"/>
</dbReference>
<dbReference type="Pfam" id="PF01729">
    <property type="entry name" value="QRPTase_C"/>
    <property type="match status" value="1"/>
</dbReference>
<dbReference type="AlphaFoldDB" id="A0A9W6GGA3"/>
<evidence type="ECO:0000256" key="10">
    <source>
        <dbReference type="ARBA" id="ARBA00047445"/>
    </source>
</evidence>
<evidence type="ECO:0000256" key="13">
    <source>
        <dbReference type="PIRSR" id="PIRSR006250-1"/>
    </source>
</evidence>
<dbReference type="EC" id="2.4.2.19" evidence="5"/>
<dbReference type="PANTHER" id="PTHR32179">
    <property type="entry name" value="NICOTINATE-NUCLEOTIDE PYROPHOSPHORYLASE [CARBOXYLATING]"/>
    <property type="match status" value="1"/>
</dbReference>
<feature type="binding site" evidence="13">
    <location>
        <position position="221"/>
    </location>
    <ligand>
        <name>substrate</name>
    </ligand>
</feature>
<dbReference type="FunFam" id="3.90.1170.20:FF:000001">
    <property type="entry name" value="Nicotinate-nucleotide diphosphorylase (Carboxylating)"/>
    <property type="match status" value="1"/>
</dbReference>
<comment type="caution">
    <text evidence="16">The sequence shown here is derived from an EMBL/GenBank/DDBJ whole genome shotgun (WGS) entry which is preliminary data.</text>
</comment>
<keyword evidence="17" id="KW-1185">Reference proteome</keyword>
<evidence type="ECO:0000259" key="14">
    <source>
        <dbReference type="Pfam" id="PF01729"/>
    </source>
</evidence>
<evidence type="ECO:0000256" key="4">
    <source>
        <dbReference type="ARBA" id="ARBA00011218"/>
    </source>
</evidence>
<feature type="binding site" evidence="13">
    <location>
        <position position="200"/>
    </location>
    <ligand>
        <name>substrate</name>
    </ligand>
</feature>
<dbReference type="SUPFAM" id="SSF54675">
    <property type="entry name" value="Nicotinate/Quinolinate PRTase N-terminal domain-like"/>
    <property type="match status" value="1"/>
</dbReference>
<dbReference type="InterPro" id="IPR002638">
    <property type="entry name" value="Quinolinate_PRibosylTrfase_C"/>
</dbReference>